<dbReference type="Proteomes" id="UP000187203">
    <property type="component" value="Unassembled WGS sequence"/>
</dbReference>
<dbReference type="EMBL" id="AWUE01016005">
    <property type="protein sequence ID" value="OMO94552.1"/>
    <property type="molecule type" value="Genomic_DNA"/>
</dbReference>
<comment type="caution">
    <text evidence="2">The sequence shown here is derived from an EMBL/GenBank/DDBJ whole genome shotgun (WGS) entry which is preliminary data.</text>
</comment>
<reference evidence="3" key="1">
    <citation type="submission" date="2013-09" db="EMBL/GenBank/DDBJ databases">
        <title>Corchorus olitorius genome sequencing.</title>
        <authorList>
            <person name="Alam M."/>
            <person name="Haque M.S."/>
            <person name="Islam M.S."/>
            <person name="Emdad E.M."/>
            <person name="Islam M.M."/>
            <person name="Ahmed B."/>
            <person name="Halim A."/>
            <person name="Hossen Q.M.M."/>
            <person name="Hossain M.Z."/>
            <person name="Ahmed R."/>
            <person name="Khan M.M."/>
            <person name="Islam R."/>
            <person name="Rashid M.M."/>
            <person name="Khan S.A."/>
            <person name="Rahman M.S."/>
            <person name="Alam M."/>
            <person name="Yahiya A.S."/>
            <person name="Khan M.S."/>
            <person name="Azam M.S."/>
            <person name="Haque T."/>
            <person name="Lashkar M.Z.H."/>
            <person name="Akhand A.I."/>
            <person name="Morshed G."/>
            <person name="Roy S."/>
            <person name="Uddin K.S."/>
            <person name="Rabeya T."/>
            <person name="Hossain A.S."/>
            <person name="Chowdhury A."/>
            <person name="Snigdha A.R."/>
            <person name="Mortoza M.S."/>
            <person name="Matin S.A."/>
            <person name="Hoque S.M.E."/>
            <person name="Islam M.K."/>
            <person name="Roy D.K."/>
            <person name="Haider R."/>
            <person name="Moosa M.M."/>
            <person name="Elias S.M."/>
            <person name="Hasan A.M."/>
            <person name="Jahan S."/>
            <person name="Shafiuddin M."/>
            <person name="Mahmood N."/>
            <person name="Shommy N.S."/>
        </authorList>
    </citation>
    <scope>NUCLEOTIDE SEQUENCE [LARGE SCALE GENOMIC DNA]</scope>
    <source>
        <strain evidence="3">cv. O-4</strain>
    </source>
</reference>
<proteinExistence type="predicted"/>
<name>A0A1R3JI83_9ROSI</name>
<protein>
    <submittedName>
        <fullName evidence="2">Dopamine beta-monooxygenase-like protein</fullName>
    </submittedName>
</protein>
<feature type="compositionally biased region" description="Polar residues" evidence="1">
    <location>
        <begin position="61"/>
        <end position="70"/>
    </location>
</feature>
<feature type="region of interest" description="Disordered" evidence="1">
    <location>
        <begin position="14"/>
        <end position="81"/>
    </location>
</feature>
<keyword evidence="3" id="KW-1185">Reference proteome</keyword>
<organism evidence="2 3">
    <name type="scientific">Corchorus olitorius</name>
    <dbReference type="NCBI Taxonomy" id="93759"/>
    <lineage>
        <taxon>Eukaryota</taxon>
        <taxon>Viridiplantae</taxon>
        <taxon>Streptophyta</taxon>
        <taxon>Embryophyta</taxon>
        <taxon>Tracheophyta</taxon>
        <taxon>Spermatophyta</taxon>
        <taxon>Magnoliopsida</taxon>
        <taxon>eudicotyledons</taxon>
        <taxon>Gunneridae</taxon>
        <taxon>Pentapetalae</taxon>
        <taxon>rosids</taxon>
        <taxon>malvids</taxon>
        <taxon>Malvales</taxon>
        <taxon>Malvaceae</taxon>
        <taxon>Grewioideae</taxon>
        <taxon>Apeibeae</taxon>
        <taxon>Corchorus</taxon>
    </lineage>
</organism>
<evidence type="ECO:0000313" key="3">
    <source>
        <dbReference type="Proteomes" id="UP000187203"/>
    </source>
</evidence>
<evidence type="ECO:0000313" key="2">
    <source>
        <dbReference type="EMBL" id="OMO94552.1"/>
    </source>
</evidence>
<sequence>MEAFLVVSHIGLHRLSRPNRHGQELGPQGRREKASQSPSTTVPPPKSINHQPPSVRLLLSSRISPLTPTPQIRRIGKASKV</sequence>
<gene>
    <name evidence="2" type="ORF">COLO4_16300</name>
</gene>
<dbReference type="AlphaFoldDB" id="A0A1R3JI83"/>
<evidence type="ECO:0000256" key="1">
    <source>
        <dbReference type="SAM" id="MobiDB-lite"/>
    </source>
</evidence>
<accession>A0A1R3JI83</accession>